<evidence type="ECO:0000313" key="2">
    <source>
        <dbReference type="Proteomes" id="UP000294588"/>
    </source>
</evidence>
<sequence length="324" mass="36312">MNLYYPGNIWLLLIIIPLIVSLFFWNRREKKRFSRFANPSFYPEYLSSRSQFLHFFKYILIILALAFIIFALLRPQWDYEEREYSFNGLDIMVCLDVSKSMDAQDITPSRLLRAKMQIDSLIDKLKGDRIGIIAFAGVPTLECPLTDDYSCVRLVLNSINTDNVVSYGTDIGAALALASRSFQSAGGSNILLLITDGEDLAGSAILQAKRLSSQGVKIYVLGVGSEEGTFVRDEKTGQQAFTKLDTKTLQAIASIGKGKYFSVRPGQGELDPILQNIYASESGRERSRNFSILKDQYAIPAIIAIIILLVESLLLPLSRKRENV</sequence>
<keyword evidence="2" id="KW-1185">Reference proteome</keyword>
<comment type="caution">
    <text evidence="1">The sequence shown here is derived from an EMBL/GenBank/DDBJ whole genome shotgun (WGS) entry which is preliminary data.</text>
</comment>
<reference evidence="1" key="1">
    <citation type="submission" date="2019-03" db="EMBL/GenBank/DDBJ databases">
        <title>Candidatus Syntrophosphaera thermopropionivorans: a novel player in syntrophic propionate oxidation during anaerobic digestion.</title>
        <authorList>
            <person name="Dyksma S."/>
        </authorList>
    </citation>
    <scope>NUCLEOTIDE SEQUENCE</scope>
    <source>
        <strain evidence="1">W5</strain>
    </source>
</reference>
<accession>A0AC61QK37</accession>
<protein>
    <submittedName>
        <fullName evidence="1">VWA domain-containing protein</fullName>
    </submittedName>
</protein>
<proteinExistence type="predicted"/>
<organism evidence="1 2">
    <name type="scientific">Candidatus Syntrophosphaera thermopropionivorans</name>
    <dbReference type="NCBI Taxonomy" id="2593015"/>
    <lineage>
        <taxon>Bacteria</taxon>
        <taxon>Pseudomonadati</taxon>
        <taxon>Candidatus Cloacimonadota</taxon>
        <taxon>Candidatus Cloacimonadia</taxon>
        <taxon>Candidatus Cloacimonadales</taxon>
        <taxon>Candidatus Cloacimonadaceae</taxon>
        <taxon>Candidatus Syntrophosphaera</taxon>
    </lineage>
</organism>
<evidence type="ECO:0000313" key="1">
    <source>
        <dbReference type="EMBL" id="TDF73666.1"/>
    </source>
</evidence>
<dbReference type="Proteomes" id="UP000294588">
    <property type="component" value="Unassembled WGS sequence"/>
</dbReference>
<name>A0AC61QK37_9BACT</name>
<gene>
    <name evidence="1" type="ORF">E0946_02590</name>
</gene>
<dbReference type="EMBL" id="SMOG01000004">
    <property type="protein sequence ID" value="TDF73666.1"/>
    <property type="molecule type" value="Genomic_DNA"/>
</dbReference>